<comment type="caution">
    <text evidence="2">The sequence shown here is derived from an EMBL/GenBank/DDBJ whole genome shotgun (WGS) entry which is preliminary data.</text>
</comment>
<dbReference type="EMBL" id="BMUE01000008">
    <property type="protein sequence ID" value="GGW59932.1"/>
    <property type="molecule type" value="Genomic_DNA"/>
</dbReference>
<name>A0A918MSG0_9ACTN</name>
<sequence>MRAANIRVYASTTHCRAVIRPLRDFPIAGRAMLTADTSIVITVKPSSDATSATPPRRGTVKASPGGAAGSGRCGRRRHGAGAEDRSPCPWAGALDADVGRTGVDRTGNSSVELRN</sequence>
<reference evidence="2" key="2">
    <citation type="submission" date="2020-09" db="EMBL/GenBank/DDBJ databases">
        <authorList>
            <person name="Sun Q."/>
            <person name="Ohkuma M."/>
        </authorList>
    </citation>
    <scope>NUCLEOTIDE SEQUENCE</scope>
    <source>
        <strain evidence="2">JCM 4490</strain>
    </source>
</reference>
<accession>A0A918MSG0</accession>
<keyword evidence="3" id="KW-1185">Reference proteome</keyword>
<gene>
    <name evidence="2" type="ORF">GCM10010503_41450</name>
</gene>
<evidence type="ECO:0000256" key="1">
    <source>
        <dbReference type="SAM" id="MobiDB-lite"/>
    </source>
</evidence>
<reference evidence="2" key="1">
    <citation type="journal article" date="2014" name="Int. J. Syst. Evol. Microbiol.">
        <title>Complete genome sequence of Corynebacterium casei LMG S-19264T (=DSM 44701T), isolated from a smear-ripened cheese.</title>
        <authorList>
            <consortium name="US DOE Joint Genome Institute (JGI-PGF)"/>
            <person name="Walter F."/>
            <person name="Albersmeier A."/>
            <person name="Kalinowski J."/>
            <person name="Ruckert C."/>
        </authorList>
    </citation>
    <scope>NUCLEOTIDE SEQUENCE</scope>
    <source>
        <strain evidence="2">JCM 4490</strain>
    </source>
</reference>
<proteinExistence type="predicted"/>
<evidence type="ECO:0000313" key="2">
    <source>
        <dbReference type="EMBL" id="GGW59932.1"/>
    </source>
</evidence>
<evidence type="ECO:0000313" key="3">
    <source>
        <dbReference type="Proteomes" id="UP000620224"/>
    </source>
</evidence>
<feature type="compositionally biased region" description="Polar residues" evidence="1">
    <location>
        <begin position="106"/>
        <end position="115"/>
    </location>
</feature>
<protein>
    <submittedName>
        <fullName evidence="2">Uncharacterized protein</fullName>
    </submittedName>
</protein>
<dbReference type="Proteomes" id="UP000620224">
    <property type="component" value="Unassembled WGS sequence"/>
</dbReference>
<feature type="region of interest" description="Disordered" evidence="1">
    <location>
        <begin position="46"/>
        <end position="115"/>
    </location>
</feature>
<organism evidence="2 3">
    <name type="scientific">Streptomyces lucensis JCM 4490</name>
    <dbReference type="NCBI Taxonomy" id="1306176"/>
    <lineage>
        <taxon>Bacteria</taxon>
        <taxon>Bacillati</taxon>
        <taxon>Actinomycetota</taxon>
        <taxon>Actinomycetes</taxon>
        <taxon>Kitasatosporales</taxon>
        <taxon>Streptomycetaceae</taxon>
        <taxon>Streptomyces</taxon>
    </lineage>
</organism>
<dbReference type="AlphaFoldDB" id="A0A918MSG0"/>